<feature type="signal peptide" evidence="2">
    <location>
        <begin position="1"/>
        <end position="24"/>
    </location>
</feature>
<dbReference type="Proteomes" id="UP001596107">
    <property type="component" value="Unassembled WGS sequence"/>
</dbReference>
<reference evidence="5" key="1">
    <citation type="journal article" date="2019" name="Int. J. Syst. Evol. Microbiol.">
        <title>The Global Catalogue of Microorganisms (GCM) 10K type strain sequencing project: providing services to taxonomists for standard genome sequencing and annotation.</title>
        <authorList>
            <consortium name="The Broad Institute Genomics Platform"/>
            <consortium name="The Broad Institute Genome Sequencing Center for Infectious Disease"/>
            <person name="Wu L."/>
            <person name="Ma J."/>
        </authorList>
    </citation>
    <scope>NUCLEOTIDE SEQUENCE [LARGE SCALE GENOMIC DNA]</scope>
    <source>
        <strain evidence="5">JCM 3366</strain>
    </source>
</reference>
<feature type="compositionally biased region" description="Gly residues" evidence="1">
    <location>
        <begin position="324"/>
        <end position="342"/>
    </location>
</feature>
<gene>
    <name evidence="4" type="ORF">ACFPOD_13530</name>
</gene>
<comment type="caution">
    <text evidence="4">The sequence shown here is derived from an EMBL/GenBank/DDBJ whole genome shotgun (WGS) entry which is preliminary data.</text>
</comment>
<feature type="domain" description="YHYH" evidence="3">
    <location>
        <begin position="223"/>
        <end position="264"/>
    </location>
</feature>
<name>A0ABW0TB61_9HYPH</name>
<evidence type="ECO:0000256" key="2">
    <source>
        <dbReference type="SAM" id="SignalP"/>
    </source>
</evidence>
<dbReference type="PANTHER" id="PTHR30289">
    <property type="entry name" value="UNCHARACTERIZED PROTEIN YBCL-RELATED"/>
    <property type="match status" value="1"/>
</dbReference>
<evidence type="ECO:0000256" key="1">
    <source>
        <dbReference type="SAM" id="MobiDB-lite"/>
    </source>
</evidence>
<evidence type="ECO:0000313" key="5">
    <source>
        <dbReference type="Proteomes" id="UP001596107"/>
    </source>
</evidence>
<feature type="domain" description="YHYH" evidence="3">
    <location>
        <begin position="113"/>
        <end position="217"/>
    </location>
</feature>
<evidence type="ECO:0000313" key="4">
    <source>
        <dbReference type="EMBL" id="MFC5586134.1"/>
    </source>
</evidence>
<dbReference type="Pfam" id="PF14240">
    <property type="entry name" value="YHYH"/>
    <property type="match status" value="2"/>
</dbReference>
<dbReference type="EMBL" id="JBHSNB010000002">
    <property type="protein sequence ID" value="MFC5586134.1"/>
    <property type="molecule type" value="Genomic_DNA"/>
</dbReference>
<keyword evidence="2" id="KW-0732">Signal</keyword>
<feature type="region of interest" description="Disordered" evidence="1">
    <location>
        <begin position="317"/>
        <end position="342"/>
    </location>
</feature>
<evidence type="ECO:0000259" key="3">
    <source>
        <dbReference type="Pfam" id="PF14240"/>
    </source>
</evidence>
<protein>
    <submittedName>
        <fullName evidence="4">YHYH protein</fullName>
    </submittedName>
</protein>
<organism evidence="4 5">
    <name type="scientific">Nitratireductor kimnyeongensis</name>
    <dbReference type="NCBI Taxonomy" id="430679"/>
    <lineage>
        <taxon>Bacteria</taxon>
        <taxon>Pseudomonadati</taxon>
        <taxon>Pseudomonadota</taxon>
        <taxon>Alphaproteobacteria</taxon>
        <taxon>Hyphomicrobiales</taxon>
        <taxon>Phyllobacteriaceae</taxon>
        <taxon>Nitratireductor</taxon>
    </lineage>
</organism>
<sequence length="342" mass="35646">MPNKALYATAAASVVAAFSVVQYAGTDVHAQGPVNTSDAVEAANWADNVTITISEARDSFRFESDGIPSHGFAEQYLIPSNPMDQPFSNKPAEFFKVVNSDEYFQATPVDTTITTLPTYVQDVTDTTLGRIGVAITGAQIFNDYEDPNRSVVAKDDQAIHDHVAFLDECNGHTLVDGTSYHYHGIPVCITAEMDQEGAHSQMIGVLADGFPVYGNNGEGGAVVTNADLDECSGHTGATPEFPDGIYHYHLTADEAPYMINCYHGEVPEDVVAAGGGQPDLGAVATQLGVTEEALRDALGTAVPPDFAAAADALGVSEEDLRGALPGGPGGPDGPGGAGRQGG</sequence>
<dbReference type="RefSeq" id="WP_223020655.1">
    <property type="nucleotide sequence ID" value="NZ_CP078143.1"/>
</dbReference>
<dbReference type="InterPro" id="IPR025924">
    <property type="entry name" value="YHYH_dom"/>
</dbReference>
<proteinExistence type="predicted"/>
<feature type="chain" id="PRO_5045260084" evidence="2">
    <location>
        <begin position="25"/>
        <end position="342"/>
    </location>
</feature>
<keyword evidence="5" id="KW-1185">Reference proteome</keyword>
<accession>A0ABW0TB61</accession>
<dbReference type="PANTHER" id="PTHR30289:SF8">
    <property type="entry name" value="YHYH DOMAIN-CONTAINING PROTEIN"/>
    <property type="match status" value="1"/>
</dbReference>